<comment type="caution">
    <text evidence="2">The sequence shown here is derived from an EMBL/GenBank/DDBJ whole genome shotgun (WGS) entry which is preliminary data.</text>
</comment>
<dbReference type="SUPFAM" id="SSF56112">
    <property type="entry name" value="Protein kinase-like (PK-like)"/>
    <property type="match status" value="1"/>
</dbReference>
<dbReference type="InterPro" id="IPR011009">
    <property type="entry name" value="Kinase-like_dom_sf"/>
</dbReference>
<evidence type="ECO:0000313" key="2">
    <source>
        <dbReference type="EMBL" id="MCX2718936.1"/>
    </source>
</evidence>
<proteinExistence type="predicted"/>
<dbReference type="Gene3D" id="3.90.1200.10">
    <property type="match status" value="1"/>
</dbReference>
<dbReference type="EMBL" id="JAPFQP010000001">
    <property type="protein sequence ID" value="MCX2718936.1"/>
    <property type="molecule type" value="Genomic_DNA"/>
</dbReference>
<evidence type="ECO:0000259" key="1">
    <source>
        <dbReference type="Pfam" id="PF01636"/>
    </source>
</evidence>
<dbReference type="AlphaFoldDB" id="A0AAE3SN35"/>
<protein>
    <submittedName>
        <fullName evidence="2">Aminoglycoside phosphotransferase family protein</fullName>
    </submittedName>
</protein>
<dbReference type="Proteomes" id="UP001207116">
    <property type="component" value="Unassembled WGS sequence"/>
</dbReference>
<dbReference type="PANTHER" id="PTHR21064:SF5">
    <property type="entry name" value="SLR1880 PROTEIN"/>
    <property type="match status" value="1"/>
</dbReference>
<dbReference type="RefSeq" id="WP_266011321.1">
    <property type="nucleotide sequence ID" value="NZ_JAPFQP010000001.1"/>
</dbReference>
<sequence>MGQKEIHAVLSGFPVPPHPSGIRPLDSGYINRSFAIEYEGKPTYVLQQLNSAVFEDVESLMENLRRALTFLQDPKYCGPELIPAKTGDDCIKTPSGEYWRLITYVPDSFSSLFCTSEQMASETGRILGLFHQLLGKADPGGFKDFLPGFQSLRKRLEQFDEALSSASAERLEKAKAAIGFAQAKREPLLAKQNYSLPLRVCHNDTKMSNFLFSKRDGKGLCLIDLDTVMPGYFYYDFGDALRTVVNPSAEDERDLDKITFNRSYCEAFIFALSKTAPELNIEEIKSLPHGAQMMPYLHGVRALTDFLLGDRYYQVSYPSQNLDRSLALFRFASLAEEETSFLEEVIGKYFLS</sequence>
<reference evidence="2" key="1">
    <citation type="submission" date="2022-11" db="EMBL/GenBank/DDBJ databases">
        <title>The characterization of three novel Bacteroidetes species and genomic analysis of their roles in tidal elemental geochemical cycles.</title>
        <authorList>
            <person name="Ma K.-J."/>
        </authorList>
    </citation>
    <scope>NUCLEOTIDE SEQUENCE</scope>
    <source>
        <strain evidence="2">M415</strain>
    </source>
</reference>
<gene>
    <name evidence="2" type="ORF">OO016_04920</name>
</gene>
<accession>A0AAE3SN35</accession>
<keyword evidence="3" id="KW-1185">Reference proteome</keyword>
<evidence type="ECO:0000313" key="3">
    <source>
        <dbReference type="Proteomes" id="UP001207116"/>
    </source>
</evidence>
<dbReference type="PANTHER" id="PTHR21064">
    <property type="entry name" value="AMINOGLYCOSIDE PHOSPHOTRANSFERASE DOMAIN-CONTAINING PROTEIN-RELATED"/>
    <property type="match status" value="1"/>
</dbReference>
<dbReference type="InterPro" id="IPR002575">
    <property type="entry name" value="Aminoglycoside_PTrfase"/>
</dbReference>
<dbReference type="InterPro" id="IPR050249">
    <property type="entry name" value="Pseudomonas-type_ThrB"/>
</dbReference>
<feature type="domain" description="Aminoglycoside phosphotransferase" evidence="1">
    <location>
        <begin position="22"/>
        <end position="248"/>
    </location>
</feature>
<dbReference type="Pfam" id="PF01636">
    <property type="entry name" value="APH"/>
    <property type="match status" value="1"/>
</dbReference>
<name>A0AAE3SN35_9FLAO</name>
<organism evidence="2 3">
    <name type="scientific">Lentiprolixibacter aurantiacus</name>
    <dbReference type="NCBI Taxonomy" id="2993939"/>
    <lineage>
        <taxon>Bacteria</taxon>
        <taxon>Pseudomonadati</taxon>
        <taxon>Bacteroidota</taxon>
        <taxon>Flavobacteriia</taxon>
        <taxon>Flavobacteriales</taxon>
        <taxon>Flavobacteriaceae</taxon>
        <taxon>Lentiprolixibacter</taxon>
    </lineage>
</organism>